<dbReference type="Gene3D" id="3.40.50.150">
    <property type="entry name" value="Vaccinia Virus protein VP39"/>
    <property type="match status" value="1"/>
</dbReference>
<feature type="domain" description="Methyltransferase small" evidence="6">
    <location>
        <begin position="124"/>
        <end position="203"/>
    </location>
</feature>
<dbReference type="Proteomes" id="UP000198660">
    <property type="component" value="Unassembled WGS sequence"/>
</dbReference>
<evidence type="ECO:0000313" key="8">
    <source>
        <dbReference type="EMBL" id="SFS34890.1"/>
    </source>
</evidence>
<keyword evidence="2 5" id="KW-0808">Transferase</keyword>
<dbReference type="NCBIfam" id="TIGR03534">
    <property type="entry name" value="RF_mod_PrmC"/>
    <property type="match status" value="1"/>
</dbReference>
<dbReference type="Pfam" id="PF05175">
    <property type="entry name" value="MTS"/>
    <property type="match status" value="1"/>
</dbReference>
<dbReference type="InterPro" id="IPR019874">
    <property type="entry name" value="RF_methyltr_PrmC"/>
</dbReference>
<organism evidence="8 9">
    <name type="scientific">Marininema halotolerans</name>
    <dbReference type="NCBI Taxonomy" id="1155944"/>
    <lineage>
        <taxon>Bacteria</taxon>
        <taxon>Bacillati</taxon>
        <taxon>Bacillota</taxon>
        <taxon>Bacilli</taxon>
        <taxon>Bacillales</taxon>
        <taxon>Thermoactinomycetaceae</taxon>
        <taxon>Marininema</taxon>
    </lineage>
</organism>
<dbReference type="InterPro" id="IPR029063">
    <property type="entry name" value="SAM-dependent_MTases_sf"/>
</dbReference>
<evidence type="ECO:0000256" key="2">
    <source>
        <dbReference type="ARBA" id="ARBA00022679"/>
    </source>
</evidence>
<evidence type="ECO:0000259" key="7">
    <source>
        <dbReference type="Pfam" id="PF17827"/>
    </source>
</evidence>
<dbReference type="PROSITE" id="PS00092">
    <property type="entry name" value="N6_MTASE"/>
    <property type="match status" value="1"/>
</dbReference>
<dbReference type="Gene3D" id="1.10.8.10">
    <property type="entry name" value="DNA helicase RuvA subunit, C-terminal domain"/>
    <property type="match status" value="1"/>
</dbReference>
<keyword evidence="9" id="KW-1185">Reference proteome</keyword>
<evidence type="ECO:0000256" key="5">
    <source>
        <dbReference type="HAMAP-Rule" id="MF_02126"/>
    </source>
</evidence>
<feature type="domain" description="Release factor glutamine methyltransferase N-terminal" evidence="7">
    <location>
        <begin position="11"/>
        <end position="81"/>
    </location>
</feature>
<evidence type="ECO:0000256" key="1">
    <source>
        <dbReference type="ARBA" id="ARBA00022603"/>
    </source>
</evidence>
<evidence type="ECO:0000313" key="9">
    <source>
        <dbReference type="Proteomes" id="UP000198660"/>
    </source>
</evidence>
<keyword evidence="3 5" id="KW-0949">S-adenosyl-L-methionine</keyword>
<dbReference type="EMBL" id="FPAA01000001">
    <property type="protein sequence ID" value="SFS34890.1"/>
    <property type="molecule type" value="Genomic_DNA"/>
</dbReference>
<dbReference type="AlphaFoldDB" id="A0A1I6P468"/>
<dbReference type="CDD" id="cd02440">
    <property type="entry name" value="AdoMet_MTases"/>
    <property type="match status" value="1"/>
</dbReference>
<dbReference type="HAMAP" id="MF_02126">
    <property type="entry name" value="RF_methyltr_PrmC"/>
    <property type="match status" value="1"/>
</dbReference>
<dbReference type="NCBIfam" id="TIGR00536">
    <property type="entry name" value="hemK_fam"/>
    <property type="match status" value="1"/>
</dbReference>
<dbReference type="PANTHER" id="PTHR18895">
    <property type="entry name" value="HEMK METHYLTRANSFERASE"/>
    <property type="match status" value="1"/>
</dbReference>
<accession>A0A1I6P468</accession>
<comment type="function">
    <text evidence="5">Methylates the class 1 translation termination release factors RF1/PrfA and RF2/PrfB on the glutamine residue of the universally conserved GGQ motif.</text>
</comment>
<comment type="similarity">
    <text evidence="5">Belongs to the protein N5-glutamine methyltransferase family. PrmC subfamily.</text>
</comment>
<dbReference type="InterPro" id="IPR040758">
    <property type="entry name" value="PrmC_N"/>
</dbReference>
<comment type="catalytic activity">
    <reaction evidence="4 5">
        <text>L-glutaminyl-[peptide chain release factor] + S-adenosyl-L-methionine = N(5)-methyl-L-glutaminyl-[peptide chain release factor] + S-adenosyl-L-homocysteine + H(+)</text>
        <dbReference type="Rhea" id="RHEA:42896"/>
        <dbReference type="Rhea" id="RHEA-COMP:10271"/>
        <dbReference type="Rhea" id="RHEA-COMP:10272"/>
        <dbReference type="ChEBI" id="CHEBI:15378"/>
        <dbReference type="ChEBI" id="CHEBI:30011"/>
        <dbReference type="ChEBI" id="CHEBI:57856"/>
        <dbReference type="ChEBI" id="CHEBI:59789"/>
        <dbReference type="ChEBI" id="CHEBI:61891"/>
        <dbReference type="EC" id="2.1.1.297"/>
    </reaction>
</comment>
<gene>
    <name evidence="5" type="primary">prmC</name>
    <name evidence="8" type="ORF">SAMN05444972_101344</name>
</gene>
<dbReference type="RefSeq" id="WP_176391826.1">
    <property type="nucleotide sequence ID" value="NZ_FPAA01000001.1"/>
</dbReference>
<proteinExistence type="inferred from homology"/>
<dbReference type="InterPro" id="IPR050320">
    <property type="entry name" value="N5-glutamine_MTase"/>
</dbReference>
<dbReference type="GO" id="GO:0102559">
    <property type="term" value="F:peptide chain release factor N(5)-glutamine methyltransferase activity"/>
    <property type="evidence" value="ECO:0007669"/>
    <property type="project" value="UniProtKB-EC"/>
</dbReference>
<dbReference type="InterPro" id="IPR004556">
    <property type="entry name" value="HemK-like"/>
</dbReference>
<dbReference type="Pfam" id="PF17827">
    <property type="entry name" value="PrmC_N"/>
    <property type="match status" value="1"/>
</dbReference>
<dbReference type="SUPFAM" id="SSF53335">
    <property type="entry name" value="S-adenosyl-L-methionine-dependent methyltransferases"/>
    <property type="match status" value="1"/>
</dbReference>
<feature type="binding site" evidence="5">
    <location>
        <position position="182"/>
    </location>
    <ligand>
        <name>S-adenosyl-L-methionine</name>
        <dbReference type="ChEBI" id="CHEBI:59789"/>
    </ligand>
</feature>
<reference evidence="9" key="1">
    <citation type="submission" date="2016-10" db="EMBL/GenBank/DDBJ databases">
        <authorList>
            <person name="Varghese N."/>
            <person name="Submissions S."/>
        </authorList>
    </citation>
    <scope>NUCLEOTIDE SEQUENCE [LARGE SCALE GENOMIC DNA]</scope>
    <source>
        <strain evidence="9">DSM 45789</strain>
    </source>
</reference>
<feature type="binding site" evidence="5">
    <location>
        <position position="153"/>
    </location>
    <ligand>
        <name>S-adenosyl-L-methionine</name>
        <dbReference type="ChEBI" id="CHEBI:59789"/>
    </ligand>
</feature>
<name>A0A1I6P468_9BACL</name>
<evidence type="ECO:0000259" key="6">
    <source>
        <dbReference type="Pfam" id="PF05175"/>
    </source>
</evidence>
<sequence>MADKKPCTLKEVWHQAGQRLINAGCEGGTFEAEVMLRTLLGWERSQFFLQLATIFPESLEQKLDGWIHARIEGVPLQHLTGQQEFYGRSFVVSPHVLIPRPDTEILVESILHQADSLSKRNSPLHFVDVGTGSGILAITLAAECPEWKVTAIDCSAEALMVAKINAERHGVGDRIQFLQGEWLMPLQASQQKVDMVVSNPPYIPSIEVEKLDGEVKDYEPRLALDGGEDGLNPYRILLQQIPQILRRPGYVAFEIGWDQGVAVTELVNALSCVKNTKVIPDLAGRDRVVTFSMTDCES</sequence>
<evidence type="ECO:0000256" key="3">
    <source>
        <dbReference type="ARBA" id="ARBA00022691"/>
    </source>
</evidence>
<feature type="binding site" evidence="5">
    <location>
        <position position="199"/>
    </location>
    <ligand>
        <name>S-adenosyl-L-methionine</name>
        <dbReference type="ChEBI" id="CHEBI:59789"/>
    </ligand>
</feature>
<feature type="binding site" evidence="5">
    <location>
        <begin position="130"/>
        <end position="134"/>
    </location>
    <ligand>
        <name>S-adenosyl-L-methionine</name>
        <dbReference type="ChEBI" id="CHEBI:59789"/>
    </ligand>
</feature>
<dbReference type="InterPro" id="IPR007848">
    <property type="entry name" value="Small_mtfrase_dom"/>
</dbReference>
<dbReference type="InterPro" id="IPR002052">
    <property type="entry name" value="DNA_methylase_N6_adenine_CS"/>
</dbReference>
<dbReference type="GO" id="GO:0003676">
    <property type="term" value="F:nucleic acid binding"/>
    <property type="evidence" value="ECO:0007669"/>
    <property type="project" value="InterPro"/>
</dbReference>
<dbReference type="EC" id="2.1.1.297" evidence="5"/>
<dbReference type="PANTHER" id="PTHR18895:SF74">
    <property type="entry name" value="MTRF1L RELEASE FACTOR GLUTAMINE METHYLTRANSFERASE"/>
    <property type="match status" value="1"/>
</dbReference>
<evidence type="ECO:0000256" key="4">
    <source>
        <dbReference type="ARBA" id="ARBA00048391"/>
    </source>
</evidence>
<feature type="binding site" evidence="5">
    <location>
        <begin position="199"/>
        <end position="202"/>
    </location>
    <ligand>
        <name>substrate</name>
    </ligand>
</feature>
<dbReference type="GO" id="GO:0032259">
    <property type="term" value="P:methylation"/>
    <property type="evidence" value="ECO:0007669"/>
    <property type="project" value="UniProtKB-KW"/>
</dbReference>
<protein>
    <recommendedName>
        <fullName evidence="5">Release factor glutamine methyltransferase</fullName>
        <shortName evidence="5">RF MTase</shortName>
        <ecNumber evidence="5">2.1.1.297</ecNumber>
    </recommendedName>
    <alternativeName>
        <fullName evidence="5">N5-glutamine methyltransferase PrmC</fullName>
    </alternativeName>
    <alternativeName>
        <fullName evidence="5">Protein-(glutamine-N5) MTase PrmC</fullName>
    </alternativeName>
    <alternativeName>
        <fullName evidence="5">Protein-glutamine N-methyltransferase PrmC</fullName>
    </alternativeName>
</protein>
<keyword evidence="1 5" id="KW-0489">Methyltransferase</keyword>